<dbReference type="GO" id="GO:0016853">
    <property type="term" value="F:isomerase activity"/>
    <property type="evidence" value="ECO:0007669"/>
    <property type="project" value="UniProtKB-KW"/>
</dbReference>
<evidence type="ECO:0000256" key="5">
    <source>
        <dbReference type="ARBA" id="ARBA00023002"/>
    </source>
</evidence>
<dbReference type="eggNOG" id="COG1024">
    <property type="taxonomic scope" value="Bacteria"/>
</dbReference>
<evidence type="ECO:0000259" key="14">
    <source>
        <dbReference type="Pfam" id="PF02737"/>
    </source>
</evidence>
<accession>A0A0H3LY51</accession>
<dbReference type="InterPro" id="IPR008927">
    <property type="entry name" value="6-PGluconate_DH-like_C_sf"/>
</dbReference>
<keyword evidence="7" id="KW-0443">Lipid metabolism</keyword>
<feature type="domain" description="3-hydroxyacyl-CoA dehydrogenase C-terminal" evidence="13">
    <location>
        <begin position="608"/>
        <end position="693"/>
    </location>
</feature>
<dbReference type="SUPFAM" id="SSF52096">
    <property type="entry name" value="ClpP/crotonase"/>
    <property type="match status" value="1"/>
</dbReference>
<keyword evidence="10 15" id="KW-0456">Lyase</keyword>
<keyword evidence="6" id="KW-0520">NAD</keyword>
<dbReference type="Pfam" id="PF00725">
    <property type="entry name" value="3HCDH"/>
    <property type="match status" value="2"/>
</dbReference>
<dbReference type="FunFam" id="3.40.50.720:FF:000009">
    <property type="entry name" value="Fatty oxidation complex, alpha subunit"/>
    <property type="match status" value="1"/>
</dbReference>
<dbReference type="GO" id="GO:0070403">
    <property type="term" value="F:NAD+ binding"/>
    <property type="evidence" value="ECO:0007669"/>
    <property type="project" value="InterPro"/>
</dbReference>
<dbReference type="InterPro" id="IPR006108">
    <property type="entry name" value="3HC_DH_C"/>
</dbReference>
<keyword evidence="9" id="KW-0413">Isomerase</keyword>
<evidence type="ECO:0000256" key="3">
    <source>
        <dbReference type="ARBA" id="ARBA00022832"/>
    </source>
</evidence>
<dbReference type="KEGG" id="bbr:BB4805"/>
<feature type="domain" description="3-hydroxyacyl-CoA dehydrogenase C-terminal" evidence="13">
    <location>
        <begin position="486"/>
        <end position="572"/>
    </location>
</feature>
<comment type="pathway">
    <text evidence="2">Lipid metabolism; fatty acid beta-oxidation.</text>
</comment>
<keyword evidence="8" id="KW-0576">Peroxisome</keyword>
<gene>
    <name evidence="15" type="ordered locus">BB4805</name>
</gene>
<dbReference type="Proteomes" id="UP000001027">
    <property type="component" value="Chromosome"/>
</dbReference>
<dbReference type="InterPro" id="IPR006176">
    <property type="entry name" value="3-OHacyl-CoA_DH_NAD-bd"/>
</dbReference>
<dbReference type="PANTHER" id="PTHR23309:SF51">
    <property type="entry name" value="3-HYDROXYACYL-COA DEHYDROGENASE-RELATED"/>
    <property type="match status" value="1"/>
</dbReference>
<feature type="domain" description="3-hydroxyacyl-CoA dehydrogenase NAD binding" evidence="14">
    <location>
        <begin position="306"/>
        <end position="482"/>
    </location>
</feature>
<reference evidence="15 16" key="1">
    <citation type="journal article" date="2003" name="Nat. Genet.">
        <title>Comparative analysis of the genome sequences of Bordetella pertussis, Bordetella parapertussis and Bordetella bronchiseptica.</title>
        <authorList>
            <person name="Parkhill J."/>
            <person name="Sebaihia M."/>
            <person name="Preston A."/>
            <person name="Murphy L.D."/>
            <person name="Thomson N.R."/>
            <person name="Harris D.E."/>
            <person name="Holden M.T.G."/>
            <person name="Churcher C.M."/>
            <person name="Bentley S.D."/>
            <person name="Mungall K.L."/>
            <person name="Cerdeno-Tarraga A.-M."/>
            <person name="Temple L."/>
            <person name="James K.D."/>
            <person name="Harris B."/>
            <person name="Quail M.A."/>
            <person name="Achtman M."/>
            <person name="Atkin R."/>
            <person name="Baker S."/>
            <person name="Basham D."/>
            <person name="Bason N."/>
            <person name="Cherevach I."/>
            <person name="Chillingworth T."/>
            <person name="Collins M."/>
            <person name="Cronin A."/>
            <person name="Davis P."/>
            <person name="Doggett J."/>
            <person name="Feltwell T."/>
            <person name="Goble A."/>
            <person name="Hamlin N."/>
            <person name="Hauser H."/>
            <person name="Holroyd S."/>
            <person name="Jagels K."/>
            <person name="Leather S."/>
            <person name="Moule S."/>
            <person name="Norberczak H."/>
            <person name="O'Neil S."/>
            <person name="Ormond D."/>
            <person name="Price C."/>
            <person name="Rabbinowitsch E."/>
            <person name="Rutter S."/>
            <person name="Sanders M."/>
            <person name="Saunders D."/>
            <person name="Seeger K."/>
            <person name="Sharp S."/>
            <person name="Simmonds M."/>
            <person name="Skelton J."/>
            <person name="Squares R."/>
            <person name="Squares S."/>
            <person name="Stevens K."/>
            <person name="Unwin L."/>
            <person name="Whitehead S."/>
            <person name="Barrell B.G."/>
            <person name="Maskell D.J."/>
        </authorList>
    </citation>
    <scope>NUCLEOTIDE SEQUENCE [LARGE SCALE GENOMIC DNA]</scope>
    <source>
        <strain evidence="15 16">ATCC BAA-588 / NCTC 13252 / RB50</strain>
    </source>
</reference>
<dbReference type="GO" id="GO:0006635">
    <property type="term" value="P:fatty acid beta-oxidation"/>
    <property type="evidence" value="ECO:0007669"/>
    <property type="project" value="UniProtKB-UniPathway"/>
</dbReference>
<dbReference type="Pfam" id="PF00378">
    <property type="entry name" value="ECH_1"/>
    <property type="match status" value="1"/>
</dbReference>
<keyword evidence="11" id="KW-0511">Multifunctional enzyme</keyword>
<dbReference type="AlphaFoldDB" id="A0A0H3LY51"/>
<sequence>MTNPDFEHIKPVVSVARHRNVAVLSVDNPPVNALSDTVRAGLCSALREAEADPAVRAVVLACEGNTFVAGADIREFARAKGAAEAIDVPAVIESCRKPVVAALHGQALGGGLELALACHGRVALAGCRLGLPEITLGLIPGGGGTQRLPRLIGLEAAAELILSGATIDAETARESGLLDAVWPDRLRERAIEFAASLADSPAGVRRASTLAHPPMSPQTGQDLRKIAESRPAALRAPQAGAAAVEALSAAAQPDFARGRALERELFARLRDGEESRALRALFFAERSARRVGLDDATSAPPMAHDAAVVGAGTMGRGIAIALADAGLRVRLIDVEQASLDRALEAIRAHYRSLAARGRMTEAAARDAVARISPASDMQAAAEADVVVEAAFEDLAIKQAIFRQLDSIVRPGAVLATNTSTLDVDAIAAATRRPQDVVGTHFFSPANVMRLLEVVRGARTAPRTLGAVLALGRRMGKVCVTVGVCDGFVANRMSAHRARQIELLLQHGALPQDIDQAAREFGFSMGPCAATDLAGLDISWRIRRGKGARSPIADALCELGRFGQKVGRGYFSYAPGSRVAVPDPEVEALIRRMAEQLGIRRQSFDLATITDRLILPVINEGARVLQDGVARQASDIDLIWVHGFGWPARRGGPMFHAERVGLASVCDRLARLADALEDASLQPAPLLRDLATRGAGFASLHAARQA</sequence>
<evidence type="ECO:0000256" key="9">
    <source>
        <dbReference type="ARBA" id="ARBA00023235"/>
    </source>
</evidence>
<dbReference type="SUPFAM" id="SSF48179">
    <property type="entry name" value="6-phosphogluconate dehydrogenase C-terminal domain-like"/>
    <property type="match status" value="2"/>
</dbReference>
<dbReference type="eggNOG" id="COG1250">
    <property type="taxonomic scope" value="Bacteria"/>
</dbReference>
<dbReference type="HOGENOM" id="CLU_009834_16_3_4"/>
<evidence type="ECO:0000259" key="13">
    <source>
        <dbReference type="Pfam" id="PF00725"/>
    </source>
</evidence>
<dbReference type="EMBL" id="BX640451">
    <property type="protein sequence ID" value="CAE35168.1"/>
    <property type="molecule type" value="Genomic_DNA"/>
</dbReference>
<dbReference type="Gene3D" id="1.10.1040.50">
    <property type="match status" value="1"/>
</dbReference>
<evidence type="ECO:0000313" key="15">
    <source>
        <dbReference type="EMBL" id="CAE35168.1"/>
    </source>
</evidence>
<evidence type="ECO:0000256" key="10">
    <source>
        <dbReference type="ARBA" id="ARBA00023239"/>
    </source>
</evidence>
<proteinExistence type="predicted"/>
<dbReference type="SUPFAM" id="SSF51735">
    <property type="entry name" value="NAD(P)-binding Rossmann-fold domains"/>
    <property type="match status" value="1"/>
</dbReference>
<dbReference type="InterPro" id="IPR001753">
    <property type="entry name" value="Enoyl-CoA_hydra/iso"/>
</dbReference>
<comment type="catalytic activity">
    <reaction evidence="12">
        <text>a (3S)-3-hydroxyacyl-CoA + NAD(+) = a 3-oxoacyl-CoA + NADH + H(+)</text>
        <dbReference type="Rhea" id="RHEA:22432"/>
        <dbReference type="ChEBI" id="CHEBI:15378"/>
        <dbReference type="ChEBI" id="CHEBI:57318"/>
        <dbReference type="ChEBI" id="CHEBI:57540"/>
        <dbReference type="ChEBI" id="CHEBI:57945"/>
        <dbReference type="ChEBI" id="CHEBI:90726"/>
        <dbReference type="EC" id="1.1.1.35"/>
    </reaction>
</comment>
<organism evidence="15 16">
    <name type="scientific">Bordetella bronchiseptica (strain ATCC BAA-588 / NCTC 13252 / RB50)</name>
    <name type="common">Alcaligenes bronchisepticus</name>
    <dbReference type="NCBI Taxonomy" id="257310"/>
    <lineage>
        <taxon>Bacteria</taxon>
        <taxon>Pseudomonadati</taxon>
        <taxon>Pseudomonadota</taxon>
        <taxon>Betaproteobacteria</taxon>
        <taxon>Burkholderiales</taxon>
        <taxon>Alcaligenaceae</taxon>
        <taxon>Bordetella</taxon>
    </lineage>
</organism>
<dbReference type="InterPro" id="IPR036291">
    <property type="entry name" value="NAD(P)-bd_dom_sf"/>
</dbReference>
<name>A0A0H3LY51_BORBR</name>
<evidence type="ECO:0000256" key="8">
    <source>
        <dbReference type="ARBA" id="ARBA00023140"/>
    </source>
</evidence>
<evidence type="ECO:0000256" key="4">
    <source>
        <dbReference type="ARBA" id="ARBA00022963"/>
    </source>
</evidence>
<keyword evidence="3" id="KW-0276">Fatty acid metabolism</keyword>
<dbReference type="Gene3D" id="3.40.50.720">
    <property type="entry name" value="NAD(P)-binding Rossmann-like Domain"/>
    <property type="match status" value="1"/>
</dbReference>
<dbReference type="Gene3D" id="3.90.226.10">
    <property type="entry name" value="2-enoyl-CoA Hydratase, Chain A, domain 1"/>
    <property type="match status" value="1"/>
</dbReference>
<dbReference type="GO" id="GO:0003857">
    <property type="term" value="F:(3S)-3-hydroxyacyl-CoA dehydrogenase (NAD+) activity"/>
    <property type="evidence" value="ECO:0007669"/>
    <property type="project" value="UniProtKB-EC"/>
</dbReference>
<comment type="subcellular location">
    <subcellularLocation>
        <location evidence="1">Peroxisome</location>
    </subcellularLocation>
</comment>
<dbReference type="EC" id="4.2.1.17" evidence="15"/>
<evidence type="ECO:0000256" key="6">
    <source>
        <dbReference type="ARBA" id="ARBA00023027"/>
    </source>
</evidence>
<protein>
    <submittedName>
        <fullName evidence="15">Probable enoyl-CoA hydratase/3-hydroxyacyl-CoA dehydrogenase, bifunctional enzyme</fullName>
        <ecNumber evidence="15">4.2.1.17</ecNumber>
    </submittedName>
</protein>
<evidence type="ECO:0000256" key="12">
    <source>
        <dbReference type="ARBA" id="ARBA00049556"/>
    </source>
</evidence>
<evidence type="ECO:0000256" key="11">
    <source>
        <dbReference type="ARBA" id="ARBA00023268"/>
    </source>
</evidence>
<dbReference type="RefSeq" id="WP_010927208.1">
    <property type="nucleotide sequence ID" value="NC_002927.3"/>
</dbReference>
<dbReference type="Pfam" id="PF02737">
    <property type="entry name" value="3HCDH_N"/>
    <property type="match status" value="1"/>
</dbReference>
<dbReference type="UniPathway" id="UPA00659"/>
<dbReference type="GeneID" id="56476696"/>
<dbReference type="FunFam" id="1.10.1040.50:FF:000006">
    <property type="entry name" value="Peroxisomal bifunctional enzyme"/>
    <property type="match status" value="1"/>
</dbReference>
<evidence type="ECO:0000256" key="7">
    <source>
        <dbReference type="ARBA" id="ARBA00023098"/>
    </source>
</evidence>
<evidence type="ECO:0000313" key="16">
    <source>
        <dbReference type="Proteomes" id="UP000001027"/>
    </source>
</evidence>
<dbReference type="GO" id="GO:0004300">
    <property type="term" value="F:enoyl-CoA hydratase activity"/>
    <property type="evidence" value="ECO:0007669"/>
    <property type="project" value="UniProtKB-EC"/>
</dbReference>
<dbReference type="InterPro" id="IPR029045">
    <property type="entry name" value="ClpP/crotonase-like_dom_sf"/>
</dbReference>
<evidence type="ECO:0000256" key="1">
    <source>
        <dbReference type="ARBA" id="ARBA00004275"/>
    </source>
</evidence>
<dbReference type="CDD" id="cd06558">
    <property type="entry name" value="crotonase-like"/>
    <property type="match status" value="1"/>
</dbReference>
<dbReference type="PANTHER" id="PTHR23309">
    <property type="entry name" value="3-HYDROXYACYL-COA DEHYROGENASE"/>
    <property type="match status" value="1"/>
</dbReference>
<keyword evidence="5" id="KW-0560">Oxidoreductase</keyword>
<keyword evidence="4" id="KW-0442">Lipid degradation</keyword>
<evidence type="ECO:0000256" key="2">
    <source>
        <dbReference type="ARBA" id="ARBA00005005"/>
    </source>
</evidence>